<dbReference type="GO" id="GO:0016567">
    <property type="term" value="P:protein ubiquitination"/>
    <property type="evidence" value="ECO:0007669"/>
    <property type="project" value="InterPro"/>
</dbReference>
<evidence type="ECO:0000256" key="4">
    <source>
        <dbReference type="ARBA" id="ARBA00012483"/>
    </source>
</evidence>
<keyword evidence="9" id="KW-0833">Ubl conjugation pathway</keyword>
<evidence type="ECO:0000313" key="18">
    <source>
        <dbReference type="Proteomes" id="UP001443914"/>
    </source>
</evidence>
<dbReference type="AlphaFoldDB" id="A0AAW1GUZ7"/>
<comment type="catalytic activity">
    <reaction evidence="1">
        <text>S-ubiquitinyl-[E2 ubiquitin-conjugating enzyme]-L-cysteine + [acceptor protein]-L-lysine = [E2 ubiquitin-conjugating enzyme]-L-cysteine + N(6)-ubiquitinyl-[acceptor protein]-L-lysine.</text>
        <dbReference type="EC" id="2.3.2.27"/>
    </reaction>
</comment>
<keyword evidence="11 15" id="KW-1133">Transmembrane helix</keyword>
<evidence type="ECO:0000256" key="10">
    <source>
        <dbReference type="ARBA" id="ARBA00022833"/>
    </source>
</evidence>
<proteinExistence type="inferred from homology"/>
<dbReference type="GO" id="GO:0008270">
    <property type="term" value="F:zinc ion binding"/>
    <property type="evidence" value="ECO:0007669"/>
    <property type="project" value="UniProtKB-KW"/>
</dbReference>
<dbReference type="PANTHER" id="PTHR46913">
    <property type="entry name" value="RING-H2 FINGER PROTEIN ATL16"/>
    <property type="match status" value="1"/>
</dbReference>
<keyword evidence="6 15" id="KW-0812">Transmembrane</keyword>
<keyword evidence="5" id="KW-0808">Transferase</keyword>
<dbReference type="InterPro" id="IPR001841">
    <property type="entry name" value="Znf_RING"/>
</dbReference>
<keyword evidence="8 14" id="KW-0863">Zinc-finger</keyword>
<comment type="caution">
    <text evidence="17">The sequence shown here is derived from an EMBL/GenBank/DDBJ whole genome shotgun (WGS) entry which is preliminary data.</text>
</comment>
<dbReference type="Proteomes" id="UP001443914">
    <property type="component" value="Unassembled WGS sequence"/>
</dbReference>
<evidence type="ECO:0000256" key="5">
    <source>
        <dbReference type="ARBA" id="ARBA00022679"/>
    </source>
</evidence>
<evidence type="ECO:0000256" key="3">
    <source>
        <dbReference type="ARBA" id="ARBA00004906"/>
    </source>
</evidence>
<evidence type="ECO:0000256" key="13">
    <source>
        <dbReference type="ARBA" id="ARBA00024209"/>
    </source>
</evidence>
<evidence type="ECO:0000256" key="2">
    <source>
        <dbReference type="ARBA" id="ARBA00004167"/>
    </source>
</evidence>
<reference evidence="17" key="1">
    <citation type="submission" date="2024-03" db="EMBL/GenBank/DDBJ databases">
        <title>WGS assembly of Saponaria officinalis var. Norfolk2.</title>
        <authorList>
            <person name="Jenkins J."/>
            <person name="Shu S."/>
            <person name="Grimwood J."/>
            <person name="Barry K."/>
            <person name="Goodstein D."/>
            <person name="Schmutz J."/>
            <person name="Leebens-Mack J."/>
            <person name="Osbourn A."/>
        </authorList>
    </citation>
    <scope>NUCLEOTIDE SEQUENCE [LARGE SCALE GENOMIC DNA]</scope>
    <source>
        <strain evidence="17">JIC</strain>
    </source>
</reference>
<dbReference type="SMART" id="SM00184">
    <property type="entry name" value="RING"/>
    <property type="match status" value="1"/>
</dbReference>
<dbReference type="GO" id="GO:0016020">
    <property type="term" value="C:membrane"/>
    <property type="evidence" value="ECO:0007669"/>
    <property type="project" value="UniProtKB-SubCell"/>
</dbReference>
<evidence type="ECO:0000256" key="7">
    <source>
        <dbReference type="ARBA" id="ARBA00022723"/>
    </source>
</evidence>
<accession>A0AAW1GUZ7</accession>
<keyword evidence="10" id="KW-0862">Zinc</keyword>
<dbReference type="PANTHER" id="PTHR46913:SF1">
    <property type="entry name" value="RING-H2 FINGER PROTEIN ATL16"/>
    <property type="match status" value="1"/>
</dbReference>
<evidence type="ECO:0000256" key="9">
    <source>
        <dbReference type="ARBA" id="ARBA00022786"/>
    </source>
</evidence>
<dbReference type="FunFam" id="3.30.40.10:FF:000187">
    <property type="entry name" value="E3 ubiquitin-protein ligase ATL6"/>
    <property type="match status" value="1"/>
</dbReference>
<keyword evidence="7" id="KW-0479">Metal-binding</keyword>
<sequence>MGALGDPKTWIPYINSKECSSQICSLSCPQWCYIIFPPPPPPPPSFQFLDHKPHHTITFSPLVIAIIGVLSSAFLLVTYYAIISKYCGNSRSSTIEVTQPSIEEIEEENNINYNNENNEYLQYEPWFISTNGLDEGLVKNITMVKYKKGEGLIESVDCLICLGEFFENDYLRLLPKCSHAFHVNCIDTWLKTHSTCPLCRANVVSVFVSPVQQALPTLVVDNNDSDNNNQDQVHVAIEEISSIRDGRVNLPKCPFRSFSHLARLELRHNSHSPCDDVMKRRSISMDNFDEISVSILEHEECLKMGLGESSKISSFGNGSTSCNNSINGELLGVMNSNAMKRSFSSGRILVSKFGRKSHVFIPL</sequence>
<feature type="domain" description="RING-type" evidence="16">
    <location>
        <begin position="158"/>
        <end position="200"/>
    </location>
</feature>
<dbReference type="InterPro" id="IPR044600">
    <property type="entry name" value="ATL1/ATL16-like"/>
</dbReference>
<comment type="pathway">
    <text evidence="3">Protein modification; protein ubiquitination.</text>
</comment>
<keyword evidence="18" id="KW-1185">Reference proteome</keyword>
<dbReference type="PROSITE" id="PS50089">
    <property type="entry name" value="ZF_RING_2"/>
    <property type="match status" value="1"/>
</dbReference>
<dbReference type="EC" id="2.3.2.27" evidence="4"/>
<evidence type="ECO:0000256" key="15">
    <source>
        <dbReference type="SAM" id="Phobius"/>
    </source>
</evidence>
<dbReference type="SUPFAM" id="SSF57850">
    <property type="entry name" value="RING/U-box"/>
    <property type="match status" value="1"/>
</dbReference>
<dbReference type="CDD" id="cd16461">
    <property type="entry name" value="RING-H2_EL5-like"/>
    <property type="match status" value="1"/>
</dbReference>
<feature type="transmembrane region" description="Helical" evidence="15">
    <location>
        <begin position="62"/>
        <end position="82"/>
    </location>
</feature>
<organism evidence="17 18">
    <name type="scientific">Saponaria officinalis</name>
    <name type="common">Common soapwort</name>
    <name type="synonym">Lychnis saponaria</name>
    <dbReference type="NCBI Taxonomy" id="3572"/>
    <lineage>
        <taxon>Eukaryota</taxon>
        <taxon>Viridiplantae</taxon>
        <taxon>Streptophyta</taxon>
        <taxon>Embryophyta</taxon>
        <taxon>Tracheophyta</taxon>
        <taxon>Spermatophyta</taxon>
        <taxon>Magnoliopsida</taxon>
        <taxon>eudicotyledons</taxon>
        <taxon>Gunneridae</taxon>
        <taxon>Pentapetalae</taxon>
        <taxon>Caryophyllales</taxon>
        <taxon>Caryophyllaceae</taxon>
        <taxon>Caryophylleae</taxon>
        <taxon>Saponaria</taxon>
    </lineage>
</organism>
<evidence type="ECO:0000256" key="11">
    <source>
        <dbReference type="ARBA" id="ARBA00022989"/>
    </source>
</evidence>
<evidence type="ECO:0000256" key="14">
    <source>
        <dbReference type="PROSITE-ProRule" id="PRU00175"/>
    </source>
</evidence>
<dbReference type="EMBL" id="JBDFQZ010000013">
    <property type="protein sequence ID" value="KAK9667825.1"/>
    <property type="molecule type" value="Genomic_DNA"/>
</dbReference>
<evidence type="ECO:0000256" key="6">
    <source>
        <dbReference type="ARBA" id="ARBA00022692"/>
    </source>
</evidence>
<dbReference type="Gene3D" id="3.30.40.10">
    <property type="entry name" value="Zinc/RING finger domain, C3HC4 (zinc finger)"/>
    <property type="match status" value="1"/>
</dbReference>
<keyword evidence="12 15" id="KW-0472">Membrane</keyword>
<evidence type="ECO:0000256" key="8">
    <source>
        <dbReference type="ARBA" id="ARBA00022771"/>
    </source>
</evidence>
<comment type="subcellular location">
    <subcellularLocation>
        <location evidence="2">Membrane</location>
        <topology evidence="2">Single-pass membrane protein</topology>
    </subcellularLocation>
</comment>
<evidence type="ECO:0000259" key="16">
    <source>
        <dbReference type="PROSITE" id="PS50089"/>
    </source>
</evidence>
<dbReference type="SMART" id="SM01197">
    <property type="entry name" value="FANCL_C"/>
    <property type="match status" value="1"/>
</dbReference>
<gene>
    <name evidence="17" type="ORF">RND81_13G013200</name>
</gene>
<protein>
    <recommendedName>
        <fullName evidence="4">RING-type E3 ubiquitin transferase</fullName>
        <ecNumber evidence="4">2.3.2.27</ecNumber>
    </recommendedName>
</protein>
<evidence type="ECO:0000256" key="1">
    <source>
        <dbReference type="ARBA" id="ARBA00000900"/>
    </source>
</evidence>
<dbReference type="InterPro" id="IPR013083">
    <property type="entry name" value="Znf_RING/FYVE/PHD"/>
</dbReference>
<dbReference type="Pfam" id="PF13639">
    <property type="entry name" value="zf-RING_2"/>
    <property type="match status" value="1"/>
</dbReference>
<evidence type="ECO:0000256" key="12">
    <source>
        <dbReference type="ARBA" id="ARBA00023136"/>
    </source>
</evidence>
<name>A0AAW1GUZ7_SAPOF</name>
<evidence type="ECO:0000313" key="17">
    <source>
        <dbReference type="EMBL" id="KAK9667825.1"/>
    </source>
</evidence>
<comment type="similarity">
    <text evidence="13">Belongs to the RING-type zinc finger family. ATL subfamily.</text>
</comment>
<dbReference type="GO" id="GO:0061630">
    <property type="term" value="F:ubiquitin protein ligase activity"/>
    <property type="evidence" value="ECO:0007669"/>
    <property type="project" value="UniProtKB-EC"/>
</dbReference>